<evidence type="ECO:0000313" key="3">
    <source>
        <dbReference type="EMBL" id="MFD1054141.1"/>
    </source>
</evidence>
<dbReference type="GO" id="GO:0016829">
    <property type="term" value="F:lyase activity"/>
    <property type="evidence" value="ECO:0007669"/>
    <property type="project" value="UniProtKB-KW"/>
</dbReference>
<protein>
    <recommendedName>
        <fullName evidence="2">Pyridinium-3,5-bisthiocarboxylic acid mononucleotide nickel insertion protein</fullName>
        <shortName evidence="2">P2TMN nickel insertion protein</shortName>
        <ecNumber evidence="2">4.99.1.12</ecNumber>
    </recommendedName>
    <alternativeName>
        <fullName evidence="2">Nickel-pincer cofactor biosynthesis protein LarC</fullName>
    </alternativeName>
</protein>
<accession>A0ABW3MUC0</accession>
<keyword evidence="2 3" id="KW-0456">Lyase</keyword>
<sequence length="421" mass="43388">MERRVDPELAAWLDLSAGVAGDMLLAALVDAGADLEEVQSAVDAVIPDTVRLVAHEVQRAGMRALKVDVELLVADQHHRSWSVIRDLLTTASLDESTRRRAVAVFSALAEAEARVHGVGVGDVHFHEVGAWDSIADVVGVCAALTALGISAVTTSGIALGSGTVSAAHGRIPVPVPAVLELVRGWEVVAGGDGELATPTGVALATALSTGQGGLPVLRVTTSGVGAGTKDATGRPNVVRVVVGHGPADPESAGLEPTGPELAEMVLLEANVDDLDPRVWPTVIDTLMDAGAADAWLTPIVMKRGRPAQQLSVLTDARHRAALCDIVLTATSTIGIRETPVRRSALARGWCDVDVDGCRVGVKVAHRDGRVVTATPEFRDVEAAALSLGVPVRHVLDRSVAAAVGAGLVAGAAVPEGLRLQS</sequence>
<name>A0ABW3MUC0_9MICO</name>
<dbReference type="Pfam" id="PF01969">
    <property type="entry name" value="Ni_insertion"/>
    <property type="match status" value="1"/>
</dbReference>
<evidence type="ECO:0000256" key="1">
    <source>
        <dbReference type="ARBA" id="ARBA00022596"/>
    </source>
</evidence>
<reference evidence="4" key="1">
    <citation type="journal article" date="2019" name="Int. J. Syst. Evol. Microbiol.">
        <title>The Global Catalogue of Microorganisms (GCM) 10K type strain sequencing project: providing services to taxonomists for standard genome sequencing and annotation.</title>
        <authorList>
            <consortium name="The Broad Institute Genomics Platform"/>
            <consortium name="The Broad Institute Genome Sequencing Center for Infectious Disease"/>
            <person name="Wu L."/>
            <person name="Ma J."/>
        </authorList>
    </citation>
    <scope>NUCLEOTIDE SEQUENCE [LARGE SCALE GENOMIC DNA]</scope>
    <source>
        <strain evidence="4">CCUG 57508</strain>
    </source>
</reference>
<dbReference type="Proteomes" id="UP001597046">
    <property type="component" value="Unassembled WGS sequence"/>
</dbReference>
<comment type="caution">
    <text evidence="3">The sequence shown here is derived from an EMBL/GenBank/DDBJ whole genome shotgun (WGS) entry which is preliminary data.</text>
</comment>
<dbReference type="EMBL" id="JBHTKH010000003">
    <property type="protein sequence ID" value="MFD1054141.1"/>
    <property type="molecule type" value="Genomic_DNA"/>
</dbReference>
<dbReference type="InterPro" id="IPR002822">
    <property type="entry name" value="Ni_insertion"/>
</dbReference>
<dbReference type="PANTHER" id="PTHR36566">
    <property type="entry name" value="NICKEL INSERTION PROTEIN-RELATED"/>
    <property type="match status" value="1"/>
</dbReference>
<dbReference type="Gene3D" id="3.30.70.1380">
    <property type="entry name" value="Transcriptional regulatory protein pf0864 domain like"/>
    <property type="match status" value="1"/>
</dbReference>
<organism evidence="3 4">
    <name type="scientific">Terrabacter terrigena</name>
    <dbReference type="NCBI Taxonomy" id="574718"/>
    <lineage>
        <taxon>Bacteria</taxon>
        <taxon>Bacillati</taxon>
        <taxon>Actinomycetota</taxon>
        <taxon>Actinomycetes</taxon>
        <taxon>Micrococcales</taxon>
        <taxon>Intrasporangiaceae</taxon>
        <taxon>Terrabacter</taxon>
    </lineage>
</organism>
<keyword evidence="4" id="KW-1185">Reference proteome</keyword>
<comment type="catalytic activity">
    <reaction evidence="2">
        <text>Ni(II)-pyridinium-3,5-bisthiocarboxylate mononucleotide = pyridinium-3,5-bisthiocarboxylate mononucleotide + Ni(2+)</text>
        <dbReference type="Rhea" id="RHEA:54784"/>
        <dbReference type="ChEBI" id="CHEBI:49786"/>
        <dbReference type="ChEBI" id="CHEBI:137372"/>
        <dbReference type="ChEBI" id="CHEBI:137373"/>
        <dbReference type="EC" id="4.99.1.12"/>
    </reaction>
</comment>
<gene>
    <name evidence="2 3" type="primary">larC</name>
    <name evidence="3" type="ORF">ACFQ2V_07480</name>
</gene>
<comment type="function">
    <text evidence="2">Involved in the biosynthesis of a nickel-pincer cofactor ((SCS)Ni(II) pincer complex). Binds Ni(2+), and functions in nickel delivery to pyridinium-3,5-bisthiocarboxylic acid mononucleotide (P2TMN), to form the mature cofactor. Is thus probably required for the activation of nickel-pincer cofactor-dependent enzymes.</text>
</comment>
<dbReference type="EC" id="4.99.1.12" evidence="2"/>
<dbReference type="Gene3D" id="3.10.20.300">
    <property type="entry name" value="mk0293 like domain"/>
    <property type="match status" value="1"/>
</dbReference>
<dbReference type="HAMAP" id="MF_01074">
    <property type="entry name" value="LarC"/>
    <property type="match status" value="1"/>
</dbReference>
<comment type="similarity">
    <text evidence="2">Belongs to the LarC family.</text>
</comment>
<dbReference type="RefSeq" id="WP_386052032.1">
    <property type="nucleotide sequence ID" value="NZ_JBHTKH010000003.1"/>
</dbReference>
<proteinExistence type="inferred from homology"/>
<dbReference type="NCBIfam" id="TIGR00299">
    <property type="entry name" value="nickel pincer cofactor biosynthesis protein LarC"/>
    <property type="match status" value="1"/>
</dbReference>
<keyword evidence="1 2" id="KW-0533">Nickel</keyword>
<dbReference type="PANTHER" id="PTHR36566:SF1">
    <property type="entry name" value="PYRIDINIUM-3,5-BISTHIOCARBOXYLIC ACID MONONUCLEOTIDE NICKEL INSERTION PROTEIN"/>
    <property type="match status" value="1"/>
</dbReference>
<evidence type="ECO:0000313" key="4">
    <source>
        <dbReference type="Proteomes" id="UP001597046"/>
    </source>
</evidence>
<evidence type="ECO:0000256" key="2">
    <source>
        <dbReference type="HAMAP-Rule" id="MF_01074"/>
    </source>
</evidence>